<keyword evidence="2" id="KW-1185">Reference proteome</keyword>
<proteinExistence type="predicted"/>
<evidence type="ECO:0000313" key="1">
    <source>
        <dbReference type="EMBL" id="TFK39132.1"/>
    </source>
</evidence>
<dbReference type="EMBL" id="ML213600">
    <property type="protein sequence ID" value="TFK39132.1"/>
    <property type="molecule type" value="Genomic_DNA"/>
</dbReference>
<dbReference type="Proteomes" id="UP000308652">
    <property type="component" value="Unassembled WGS sequence"/>
</dbReference>
<name>A0A5C3M1W9_9AGAR</name>
<protein>
    <submittedName>
        <fullName evidence="1">Uncharacterized protein</fullName>
    </submittedName>
</protein>
<evidence type="ECO:0000313" key="2">
    <source>
        <dbReference type="Proteomes" id="UP000308652"/>
    </source>
</evidence>
<accession>A0A5C3M1W9</accession>
<sequence>MDARVDAISSMTTHPLSEGNALTMQLLAVLCMSATFTESVVLVRRHAVYLGLGSAGYRAVRGVIDDASRDGASIGVAKPFIFARVGASLSNDIQPSSRHNTSIWFIFEIHLICEARFEPDNESYDQLDLQNFTVMSSYPS</sequence>
<organism evidence="1 2">
    <name type="scientific">Crucibulum laeve</name>
    <dbReference type="NCBI Taxonomy" id="68775"/>
    <lineage>
        <taxon>Eukaryota</taxon>
        <taxon>Fungi</taxon>
        <taxon>Dikarya</taxon>
        <taxon>Basidiomycota</taxon>
        <taxon>Agaricomycotina</taxon>
        <taxon>Agaricomycetes</taxon>
        <taxon>Agaricomycetidae</taxon>
        <taxon>Agaricales</taxon>
        <taxon>Agaricineae</taxon>
        <taxon>Nidulariaceae</taxon>
        <taxon>Crucibulum</taxon>
    </lineage>
</organism>
<reference evidence="1 2" key="1">
    <citation type="journal article" date="2019" name="Nat. Ecol. Evol.">
        <title>Megaphylogeny resolves global patterns of mushroom evolution.</title>
        <authorList>
            <person name="Varga T."/>
            <person name="Krizsan K."/>
            <person name="Foldi C."/>
            <person name="Dima B."/>
            <person name="Sanchez-Garcia M."/>
            <person name="Sanchez-Ramirez S."/>
            <person name="Szollosi G.J."/>
            <person name="Szarkandi J.G."/>
            <person name="Papp V."/>
            <person name="Albert L."/>
            <person name="Andreopoulos W."/>
            <person name="Angelini C."/>
            <person name="Antonin V."/>
            <person name="Barry K.W."/>
            <person name="Bougher N.L."/>
            <person name="Buchanan P."/>
            <person name="Buyck B."/>
            <person name="Bense V."/>
            <person name="Catcheside P."/>
            <person name="Chovatia M."/>
            <person name="Cooper J."/>
            <person name="Damon W."/>
            <person name="Desjardin D."/>
            <person name="Finy P."/>
            <person name="Geml J."/>
            <person name="Haridas S."/>
            <person name="Hughes K."/>
            <person name="Justo A."/>
            <person name="Karasinski D."/>
            <person name="Kautmanova I."/>
            <person name="Kiss B."/>
            <person name="Kocsube S."/>
            <person name="Kotiranta H."/>
            <person name="LaButti K.M."/>
            <person name="Lechner B.E."/>
            <person name="Liimatainen K."/>
            <person name="Lipzen A."/>
            <person name="Lukacs Z."/>
            <person name="Mihaltcheva S."/>
            <person name="Morgado L.N."/>
            <person name="Niskanen T."/>
            <person name="Noordeloos M.E."/>
            <person name="Ohm R.A."/>
            <person name="Ortiz-Santana B."/>
            <person name="Ovrebo C."/>
            <person name="Racz N."/>
            <person name="Riley R."/>
            <person name="Savchenko A."/>
            <person name="Shiryaev A."/>
            <person name="Soop K."/>
            <person name="Spirin V."/>
            <person name="Szebenyi C."/>
            <person name="Tomsovsky M."/>
            <person name="Tulloss R.E."/>
            <person name="Uehling J."/>
            <person name="Grigoriev I.V."/>
            <person name="Vagvolgyi C."/>
            <person name="Papp T."/>
            <person name="Martin F.M."/>
            <person name="Miettinen O."/>
            <person name="Hibbett D.S."/>
            <person name="Nagy L.G."/>
        </authorList>
    </citation>
    <scope>NUCLEOTIDE SEQUENCE [LARGE SCALE GENOMIC DNA]</scope>
    <source>
        <strain evidence="1 2">CBS 166.37</strain>
    </source>
</reference>
<gene>
    <name evidence="1" type="ORF">BDQ12DRAFT_70010</name>
</gene>
<dbReference type="AlphaFoldDB" id="A0A5C3M1W9"/>